<dbReference type="Gene3D" id="3.60.10.10">
    <property type="entry name" value="Endonuclease/exonuclease/phosphatase"/>
    <property type="match status" value="1"/>
</dbReference>
<dbReference type="eggNOG" id="ENOG502S67M">
    <property type="taxonomic scope" value="Eukaryota"/>
</dbReference>
<dbReference type="GeneTree" id="ENSGT01150000288882"/>
<dbReference type="SUPFAM" id="SSF56219">
    <property type="entry name" value="DNase I-like"/>
    <property type="match status" value="1"/>
</dbReference>
<sequence length="371" mass="41901">KGRFLVVSRLLDLDVITFVNIYAPNKDVPGFFTELVPILNKFGNTNLITGGDFNLVVNPELDRSKGKLSLPSKIQLVLFELMNDFDLRDIWRVLHPMVKDYTFTFASHLTSSRIDLLISSSLVPVITTTYIHPMVISDHSPVSIASLNPSKPPSTPRWKLNTFLPKDSMTVATIKESLKDFIKINQPSSLSVAGLWEALKCFIRRTLISISSANKKRIHKEQELHSCLDENCWKDLLSLCAEYDTLMLEKAEFAILKSRTKYLEQGERSGKLLALHLKKQEQSRSIPVIHHYPSATHTSNPKLINDTFASFYENLYKDVSSTKEDLDAFFSPLPIPQLSTDQNLLLSAPITIDEILFVITRMKGNKAPGPD</sequence>
<dbReference type="HOGENOM" id="CLU_000680_2_0_1"/>
<evidence type="ECO:0000313" key="3">
    <source>
        <dbReference type="Proteomes" id="UP000008672"/>
    </source>
</evidence>
<reference evidence="3" key="1">
    <citation type="submission" date="2011-08" db="EMBL/GenBank/DDBJ databases">
        <title>The draft genome of Latimeria chalumnae.</title>
        <authorList>
            <person name="Di Palma F."/>
            <person name="Alfoldi J."/>
            <person name="Johnson J."/>
            <person name="Berlin A."/>
            <person name="Gnerre S."/>
            <person name="Jaffe D."/>
            <person name="MacCallum I."/>
            <person name="Young S."/>
            <person name="Walker B.J."/>
            <person name="Lander E."/>
            <person name="Lindblad-Toh K."/>
        </authorList>
    </citation>
    <scope>NUCLEOTIDE SEQUENCE [LARGE SCALE GENOMIC DNA]</scope>
    <source>
        <strain evidence="3">Wild caught</strain>
    </source>
</reference>
<dbReference type="Ensembl" id="ENSLACT00000018560.1">
    <property type="protein sequence ID" value="ENSLACP00000018427.1"/>
    <property type="gene ID" value="ENSLACG00000016229.1"/>
</dbReference>
<dbReference type="InterPro" id="IPR036691">
    <property type="entry name" value="Endo/exonu/phosph_ase_sf"/>
</dbReference>
<proteinExistence type="predicted"/>
<dbReference type="Pfam" id="PF14529">
    <property type="entry name" value="Exo_endo_phos_2"/>
    <property type="match status" value="1"/>
</dbReference>
<protein>
    <recommendedName>
        <fullName evidence="1">Endonuclease/exonuclease/phosphatase domain-containing protein</fullName>
    </recommendedName>
</protein>
<dbReference type="EMBL" id="AFYH01040670">
    <property type="status" value="NOT_ANNOTATED_CDS"/>
    <property type="molecule type" value="Genomic_DNA"/>
</dbReference>
<dbReference type="InterPro" id="IPR005135">
    <property type="entry name" value="Endo/exonuclease/phosphatase"/>
</dbReference>
<organism evidence="2 3">
    <name type="scientific">Latimeria chalumnae</name>
    <name type="common">Coelacanth</name>
    <dbReference type="NCBI Taxonomy" id="7897"/>
    <lineage>
        <taxon>Eukaryota</taxon>
        <taxon>Metazoa</taxon>
        <taxon>Chordata</taxon>
        <taxon>Craniata</taxon>
        <taxon>Vertebrata</taxon>
        <taxon>Euteleostomi</taxon>
        <taxon>Coelacanthiformes</taxon>
        <taxon>Coelacanthidae</taxon>
        <taxon>Latimeria</taxon>
    </lineage>
</organism>
<dbReference type="InParanoid" id="H3B956"/>
<reference evidence="2" key="3">
    <citation type="submission" date="2025-09" db="UniProtKB">
        <authorList>
            <consortium name="Ensembl"/>
        </authorList>
    </citation>
    <scope>IDENTIFICATION</scope>
</reference>
<reference evidence="2" key="2">
    <citation type="submission" date="2025-08" db="UniProtKB">
        <authorList>
            <consortium name="Ensembl"/>
        </authorList>
    </citation>
    <scope>IDENTIFICATION</scope>
</reference>
<dbReference type="PANTHER" id="PTHR19446">
    <property type="entry name" value="REVERSE TRANSCRIPTASES"/>
    <property type="match status" value="1"/>
</dbReference>
<dbReference type="STRING" id="7897.ENSLACP00000018427"/>
<evidence type="ECO:0000259" key="1">
    <source>
        <dbReference type="Pfam" id="PF14529"/>
    </source>
</evidence>
<name>H3B956_LATCH</name>
<accession>H3B956</accession>
<dbReference type="AlphaFoldDB" id="H3B956"/>
<keyword evidence="3" id="KW-1185">Reference proteome</keyword>
<feature type="domain" description="Endonuclease/exonuclease/phosphatase" evidence="1">
    <location>
        <begin position="16"/>
        <end position="142"/>
    </location>
</feature>
<dbReference type="Proteomes" id="UP000008672">
    <property type="component" value="Unassembled WGS sequence"/>
</dbReference>
<dbReference type="GO" id="GO:0003824">
    <property type="term" value="F:catalytic activity"/>
    <property type="evidence" value="ECO:0007669"/>
    <property type="project" value="InterPro"/>
</dbReference>
<evidence type="ECO:0000313" key="2">
    <source>
        <dbReference type="Ensembl" id="ENSLACP00000018427.1"/>
    </source>
</evidence>